<dbReference type="GeneID" id="54357461"/>
<accession>A0A6J3M3Z2</accession>
<sequence>MSLYITNYNLQDEKAHRRSTQFNTEHIYNSSCWSPIWANCKHIKSPAAHAFIHSRRCREGSSSVIPSNPPGQVLYSGTAQNLAESYVYAIATTYLQLLPQRPIINCCAKLGWIRGLFAWCILRSYLAYDIITLVQRAQERYCPFNIYTPGGPDSLPACLPALILTLFSPHLSVTWSNYGQL</sequence>
<keyword evidence="1" id="KW-1185">Reference proteome</keyword>
<dbReference type="RefSeq" id="XP_033459649.1">
    <property type="nucleotide sequence ID" value="XM_033599662.1"/>
</dbReference>
<evidence type="ECO:0000313" key="2">
    <source>
        <dbReference type="RefSeq" id="XP_033459649.1"/>
    </source>
</evidence>
<reference evidence="2" key="3">
    <citation type="submission" date="2025-08" db="UniProtKB">
        <authorList>
            <consortium name="RefSeq"/>
        </authorList>
    </citation>
    <scope>IDENTIFICATION</scope>
    <source>
        <strain evidence="2">CBS 342.82</strain>
    </source>
</reference>
<reference evidence="2" key="1">
    <citation type="submission" date="2020-01" db="EMBL/GenBank/DDBJ databases">
        <authorList>
            <consortium name="DOE Joint Genome Institute"/>
            <person name="Haridas S."/>
            <person name="Albert R."/>
            <person name="Binder M."/>
            <person name="Bloem J."/>
            <person name="Labutti K."/>
            <person name="Salamov A."/>
            <person name="Andreopoulos B."/>
            <person name="Baker S.E."/>
            <person name="Barry K."/>
            <person name="Bills G."/>
            <person name="Bluhm B.H."/>
            <person name="Cannon C."/>
            <person name="Castanera R."/>
            <person name="Culley D.E."/>
            <person name="Daum C."/>
            <person name="Ezra D."/>
            <person name="Gonzalez J.B."/>
            <person name="Henrissat B."/>
            <person name="Kuo A."/>
            <person name="Liang C."/>
            <person name="Lipzen A."/>
            <person name="Lutzoni F."/>
            <person name="Magnuson J."/>
            <person name="Mondo S."/>
            <person name="Nolan M."/>
            <person name="Ohm R."/>
            <person name="Pangilinan J."/>
            <person name="Park H.-J."/>
            <person name="Ramirez L."/>
            <person name="Alfaro M."/>
            <person name="Sun H."/>
            <person name="Tritt A."/>
            <person name="Yoshinaga Y."/>
            <person name="Zwiers L.-H."/>
            <person name="Turgeon B.G."/>
            <person name="Goodwin S.B."/>
            <person name="Spatafora J.W."/>
            <person name="Crous P.W."/>
            <person name="Grigoriev I.V."/>
        </authorList>
    </citation>
    <scope>NUCLEOTIDE SEQUENCE</scope>
    <source>
        <strain evidence="2">CBS 342.82</strain>
    </source>
</reference>
<evidence type="ECO:0000313" key="1">
    <source>
        <dbReference type="Proteomes" id="UP000504637"/>
    </source>
</evidence>
<dbReference type="Proteomes" id="UP000504637">
    <property type="component" value="Unplaced"/>
</dbReference>
<name>A0A6J3M3Z2_9PEZI</name>
<gene>
    <name evidence="2" type="ORF">K489DRAFT_212093</name>
</gene>
<reference evidence="2" key="2">
    <citation type="submission" date="2020-04" db="EMBL/GenBank/DDBJ databases">
        <authorList>
            <consortium name="NCBI Genome Project"/>
        </authorList>
    </citation>
    <scope>NUCLEOTIDE SEQUENCE</scope>
    <source>
        <strain evidence="2">CBS 342.82</strain>
    </source>
</reference>
<dbReference type="AlphaFoldDB" id="A0A6J3M3Z2"/>
<protein>
    <submittedName>
        <fullName evidence="2">Uncharacterized protein</fullName>
    </submittedName>
</protein>
<proteinExistence type="predicted"/>
<organism evidence="2">
    <name type="scientific">Dissoconium aciculare CBS 342.82</name>
    <dbReference type="NCBI Taxonomy" id="1314786"/>
    <lineage>
        <taxon>Eukaryota</taxon>
        <taxon>Fungi</taxon>
        <taxon>Dikarya</taxon>
        <taxon>Ascomycota</taxon>
        <taxon>Pezizomycotina</taxon>
        <taxon>Dothideomycetes</taxon>
        <taxon>Dothideomycetidae</taxon>
        <taxon>Mycosphaerellales</taxon>
        <taxon>Dissoconiaceae</taxon>
        <taxon>Dissoconium</taxon>
    </lineage>
</organism>